<dbReference type="InterPro" id="IPR036866">
    <property type="entry name" value="RibonucZ/Hydroxyglut_hydro"/>
</dbReference>
<feature type="compositionally biased region" description="Acidic residues" evidence="1">
    <location>
        <begin position="901"/>
        <end position="912"/>
    </location>
</feature>
<evidence type="ECO:0000313" key="2">
    <source>
        <dbReference type="EMBL" id="KAK6344932.1"/>
    </source>
</evidence>
<dbReference type="AlphaFoldDB" id="A0AAN8NV28"/>
<reference evidence="2 3" key="1">
    <citation type="submission" date="2019-10" db="EMBL/GenBank/DDBJ databases">
        <authorList>
            <person name="Palmer J.M."/>
        </authorList>
    </citation>
    <scope>NUCLEOTIDE SEQUENCE [LARGE SCALE GENOMIC DNA]</scope>
    <source>
        <strain evidence="2 3">TWF718</strain>
    </source>
</reference>
<feature type="compositionally biased region" description="Basic and acidic residues" evidence="1">
    <location>
        <begin position="874"/>
        <end position="885"/>
    </location>
</feature>
<feature type="region of interest" description="Disordered" evidence="1">
    <location>
        <begin position="874"/>
        <end position="948"/>
    </location>
</feature>
<sequence length="1212" mass="136220">MSGDTSAIALPVACVTMIDAREGDAFVVDLRVAKDYKSVKAWNRYIVDTGVPKKIDHEAPELDNTEGGMYGGPRAGLFRAVFDYDILYDRPHDTTLRPPWRSESASGPYETPIVCGMIITHTDADHWGNADWMSRYLSLGVRQFSPSFTLNPLPIYTSPMIEWSRDIAHICEAKVDGAKLQVTTKHNAIWSEAYDKAKTEARRYLAQNFNLTFKADGGRNFPARLSITGELDDDFNDLLLLKSSTWEEALKRFQEKQIQLLTEKPYCSLELGQDSQSGDQTDKRYYIRWVHKKIKRTVRRSFGSIYELANILGYSIQYRFNFQTTLGGKEVTLPNHKDMLMNILSKDWIDAEATSPNYKWSTNPVLWLDKERLHGLNAIPAGSDHPTNEVWVFAELRLVPPNVTAKRSYKVSASDPNVNIAGDWLRLIGKYKFVSGAFDSLEPENGDTNQIPSSTGGIQLRLLNATLQNGQNSNQGGDGVVQNAIMGHANYEWMQEAVSASQGLEENVKCLGLQDKIYGLNFSVGDIPSFWKSTYTGCAGTRFARDFQHLATQYHLHDKAAKLVAKTSLTVERGAFLLLHREQMVKQAKIDVIGQVLGRKGNTKPNDEQTETALESLRKTLRGELDSFLRTFFKREKAPAAKGPVFKKNPAWAQAANRSSLITHFCFDARTNGGDGRPVEFDMLFTGDAFEIGAGESQPYPNHLRPAPKDYQYPLAYKPHTIERNVNSTGNPDGNMLTWLFQNSKFKSLRVGVLKLPHHGSSNTTNAIFYKFVSASVYLVSGAHSPHGHPRPETLQAIISTILSEDGPAKPPSKYLSVETVRRAKASGDANWVGKLKDAKLSCITERPRPRLIFLTYGTCKYERWTKEMRQKKEAEFRTQQKQARDWQSSSPEDEMKVEVPELDDDSEDDLGDDHLIEIPEDPPTTPPPPTTGPKKPPPEPAPVKPKRDRMDVQEFVYFHSRHLGGFGDVPYENYENGKYEPENRANVRIFVQKGPGAATRLAFGFDKQHLDQVRVEWKEEDWFELRADSAPDEAWSDPVAYPLYGELPDWERRAPEAWEHLSGPHAHFDDGGNGGTMPSGSDDYLNLVPGDSEVIPPPGNDVHLDFGEQMMQHPNPAAFLAKNSQSSQIDIEDEGGEETIGEMVTFKGADHQSNFSIQEEDIYKEEYTFELDSATGPISPLNVKRSASAETYDLEDMKMLVDGFKQTFSEK</sequence>
<name>A0AAN8NV28_9PEZI</name>
<accession>A0AAN8NV28</accession>
<protein>
    <submittedName>
        <fullName evidence="2">Uncharacterized protein</fullName>
    </submittedName>
</protein>
<feature type="compositionally biased region" description="Pro residues" evidence="1">
    <location>
        <begin position="922"/>
        <end position="944"/>
    </location>
</feature>
<proteinExistence type="predicted"/>
<dbReference type="Gene3D" id="3.60.15.10">
    <property type="entry name" value="Ribonuclease Z/Hydroxyacylglutathione hydrolase-like"/>
    <property type="match status" value="1"/>
</dbReference>
<organism evidence="2 3">
    <name type="scientific">Orbilia javanica</name>
    <dbReference type="NCBI Taxonomy" id="47235"/>
    <lineage>
        <taxon>Eukaryota</taxon>
        <taxon>Fungi</taxon>
        <taxon>Dikarya</taxon>
        <taxon>Ascomycota</taxon>
        <taxon>Pezizomycotina</taxon>
        <taxon>Orbiliomycetes</taxon>
        <taxon>Orbiliales</taxon>
        <taxon>Orbiliaceae</taxon>
        <taxon>Orbilia</taxon>
    </lineage>
</organism>
<evidence type="ECO:0000313" key="3">
    <source>
        <dbReference type="Proteomes" id="UP001313282"/>
    </source>
</evidence>
<gene>
    <name evidence="2" type="ORF">TWF718_006882</name>
</gene>
<dbReference type="EMBL" id="JAVHNR010000004">
    <property type="protein sequence ID" value="KAK6344932.1"/>
    <property type="molecule type" value="Genomic_DNA"/>
</dbReference>
<comment type="caution">
    <text evidence="2">The sequence shown here is derived from an EMBL/GenBank/DDBJ whole genome shotgun (WGS) entry which is preliminary data.</text>
</comment>
<keyword evidence="3" id="KW-1185">Reference proteome</keyword>
<evidence type="ECO:0000256" key="1">
    <source>
        <dbReference type="SAM" id="MobiDB-lite"/>
    </source>
</evidence>
<feature type="region of interest" description="Disordered" evidence="1">
    <location>
        <begin position="1063"/>
        <end position="1092"/>
    </location>
</feature>
<dbReference type="Proteomes" id="UP001313282">
    <property type="component" value="Unassembled WGS sequence"/>
</dbReference>